<gene>
    <name evidence="8" type="ORF">NT2_12_01049</name>
</gene>
<comment type="similarity">
    <text evidence="2">Belongs to the polysaccharide synthase family.</text>
</comment>
<accession>U2ZZP9</accession>
<evidence type="ECO:0000256" key="1">
    <source>
        <dbReference type="ARBA" id="ARBA00004651"/>
    </source>
</evidence>
<evidence type="ECO:0000313" key="9">
    <source>
        <dbReference type="Proteomes" id="UP000016568"/>
    </source>
</evidence>
<feature type="transmembrane region" description="Helical" evidence="7">
    <location>
        <begin position="163"/>
        <end position="182"/>
    </location>
</feature>
<keyword evidence="5 7" id="KW-1133">Transmembrane helix</keyword>
<feature type="transmembrane region" description="Helical" evidence="7">
    <location>
        <begin position="261"/>
        <end position="279"/>
    </location>
</feature>
<organism evidence="8 9">
    <name type="scientific">Caenibius tardaugens NBRC 16725</name>
    <dbReference type="NCBI Taxonomy" id="1219035"/>
    <lineage>
        <taxon>Bacteria</taxon>
        <taxon>Pseudomonadati</taxon>
        <taxon>Pseudomonadota</taxon>
        <taxon>Alphaproteobacteria</taxon>
        <taxon>Sphingomonadales</taxon>
        <taxon>Erythrobacteraceae</taxon>
        <taxon>Caenibius</taxon>
    </lineage>
</organism>
<feature type="transmembrane region" description="Helical" evidence="7">
    <location>
        <begin position="355"/>
        <end position="372"/>
    </location>
</feature>
<dbReference type="AlphaFoldDB" id="U2ZZP9"/>
<keyword evidence="9" id="KW-1185">Reference proteome</keyword>
<feature type="transmembrane region" description="Helical" evidence="7">
    <location>
        <begin position="62"/>
        <end position="82"/>
    </location>
</feature>
<feature type="transmembrane region" description="Helical" evidence="7">
    <location>
        <begin position="29"/>
        <end position="50"/>
    </location>
</feature>
<dbReference type="InterPro" id="IPR050833">
    <property type="entry name" value="Poly_Biosynth_Transport"/>
</dbReference>
<feature type="transmembrane region" description="Helical" evidence="7">
    <location>
        <begin position="411"/>
        <end position="435"/>
    </location>
</feature>
<dbReference type="PANTHER" id="PTHR30250">
    <property type="entry name" value="PST FAMILY PREDICTED COLANIC ACID TRANSPORTER"/>
    <property type="match status" value="1"/>
</dbReference>
<feature type="transmembrane region" description="Helical" evidence="7">
    <location>
        <begin position="129"/>
        <end position="151"/>
    </location>
</feature>
<evidence type="ECO:0000256" key="4">
    <source>
        <dbReference type="ARBA" id="ARBA00022692"/>
    </source>
</evidence>
<comment type="caution">
    <text evidence="8">The sequence shown here is derived from an EMBL/GenBank/DDBJ whole genome shotgun (WGS) entry which is preliminary data.</text>
</comment>
<keyword evidence="4 7" id="KW-0812">Transmembrane</keyword>
<feature type="transmembrane region" description="Helical" evidence="7">
    <location>
        <begin position="188"/>
        <end position="206"/>
    </location>
</feature>
<dbReference type="PANTHER" id="PTHR30250:SF10">
    <property type="entry name" value="LIPOPOLYSACCHARIDE BIOSYNTHESIS PROTEIN WZXC"/>
    <property type="match status" value="1"/>
</dbReference>
<dbReference type="eggNOG" id="COG2244">
    <property type="taxonomic scope" value="Bacteria"/>
</dbReference>
<protein>
    <recommendedName>
        <fullName evidence="10">Polysaccharide biosynthesis protein</fullName>
    </recommendedName>
</protein>
<sequence length="449" mass="48436">MEESNLRYNSSRSKILHLTMLKCTSSSGLIRNVLAVASGTAAAQAIVFAFSPLITRIYSPDVFGLQGVFLSLISIFSPIIALRYPMAIITADTETEAFHLSRLSLLIALGMASMFWLIILVGGQTVLKLLGAEGLGALILLLPLALLCVALQDVNDYHTARLGAFRLVGIVEVVQAFMLNLSRVLGGLLAPVAATLVVVTTIGPTLKSTLLRIGTRARRCPAPSCVMSRPETIALLKKHRDFPIYRMPTDVMNALSQSVPVLLLAALFSPATAGLYALTRSVLNLPSNVLGAAVGNVLYVRFAELSRQDQPLTPLLLRSTGALLALAPPIVGLAWFAPQVFSFVFGEEWREAGHYARWMALWIAAMLANIPAVRISPVIGSQRFLLLFNLLLLAARIASIALPWLHSAEPLSAIASFSVVSAIMIAVSMVLILNFTYAFDHSRERPPSA</sequence>
<evidence type="ECO:0000256" key="3">
    <source>
        <dbReference type="ARBA" id="ARBA00022475"/>
    </source>
</evidence>
<dbReference type="EMBL" id="BASZ01000012">
    <property type="protein sequence ID" value="GAD50844.1"/>
    <property type="molecule type" value="Genomic_DNA"/>
</dbReference>
<feature type="transmembrane region" description="Helical" evidence="7">
    <location>
        <begin position="384"/>
        <end position="405"/>
    </location>
</feature>
<dbReference type="Proteomes" id="UP000016568">
    <property type="component" value="Unassembled WGS sequence"/>
</dbReference>
<comment type="subcellular location">
    <subcellularLocation>
        <location evidence="1">Cell membrane</location>
        <topology evidence="1">Multi-pass membrane protein</topology>
    </subcellularLocation>
</comment>
<reference evidence="8 9" key="1">
    <citation type="submission" date="2013-09" db="EMBL/GenBank/DDBJ databases">
        <title>Whole genome shotgun sequence of Novosphingobium tardaugens NBRC 16725.</title>
        <authorList>
            <person name="Isaki S."/>
            <person name="Hosoyama A."/>
            <person name="Tsuchikane K."/>
            <person name="Katsumata H."/>
            <person name="Ando Y."/>
            <person name="Yamazaki S."/>
            <person name="Fujita N."/>
        </authorList>
    </citation>
    <scope>NUCLEOTIDE SEQUENCE [LARGE SCALE GENOMIC DNA]</scope>
    <source>
        <strain evidence="8 9">NBRC 16725</strain>
    </source>
</reference>
<feature type="transmembrane region" description="Helical" evidence="7">
    <location>
        <begin position="103"/>
        <end position="123"/>
    </location>
</feature>
<evidence type="ECO:0008006" key="10">
    <source>
        <dbReference type="Google" id="ProtNLM"/>
    </source>
</evidence>
<evidence type="ECO:0000256" key="7">
    <source>
        <dbReference type="SAM" id="Phobius"/>
    </source>
</evidence>
<keyword evidence="3" id="KW-1003">Cell membrane</keyword>
<evidence type="ECO:0000256" key="2">
    <source>
        <dbReference type="ARBA" id="ARBA00007430"/>
    </source>
</evidence>
<dbReference type="Pfam" id="PF13440">
    <property type="entry name" value="Polysacc_synt_3"/>
    <property type="match status" value="1"/>
</dbReference>
<dbReference type="GO" id="GO:0005886">
    <property type="term" value="C:plasma membrane"/>
    <property type="evidence" value="ECO:0007669"/>
    <property type="project" value="UniProtKB-SubCell"/>
</dbReference>
<keyword evidence="6 7" id="KW-0472">Membrane</keyword>
<evidence type="ECO:0000256" key="6">
    <source>
        <dbReference type="ARBA" id="ARBA00023136"/>
    </source>
</evidence>
<name>U2ZZP9_9SPHN</name>
<evidence type="ECO:0000256" key="5">
    <source>
        <dbReference type="ARBA" id="ARBA00022989"/>
    </source>
</evidence>
<feature type="transmembrane region" description="Helical" evidence="7">
    <location>
        <begin position="285"/>
        <end position="303"/>
    </location>
</feature>
<evidence type="ECO:0000313" key="8">
    <source>
        <dbReference type="EMBL" id="GAD50844.1"/>
    </source>
</evidence>
<proteinExistence type="inferred from homology"/>
<feature type="transmembrane region" description="Helical" evidence="7">
    <location>
        <begin position="315"/>
        <end position="335"/>
    </location>
</feature>